<keyword evidence="2" id="KW-0659">Purine metabolism</keyword>
<dbReference type="InterPro" id="IPR015908">
    <property type="entry name" value="Allantoicase_dom"/>
</dbReference>
<sequence length="350" mass="38751">MTEFRRYPDLASRDLAGSVVSANDELFAPRQSLIVPGPAVHAVDAFGHSGKIYDGWETRRRREPGQDWAVVRLGVPGIVHGVVVDTAFFRGNYPPFVSVEAVSVEGYPPPAALEQLAWTTLVERSACGGDRENLYAVTSDRRWTHVRLTIDPDGGVARFRVHGEAVLDPRELPGTVDLLALENGGRLLDTSDAFYSSPENLIRPGRARIMGEGWENARRRGPGNDWALFRLAARGEPTQLEVDTSYFVGNAPGQVRVSAADEETAPLTDPASWWDLLPRVPVLVDTRHRFAVHARRPATHLRIDVHPDGGLSRLRCWGELPRAERERLTGRFRDSLPEHHVVAVAPVRPG</sequence>
<accession>A0A1H1ZSD6</accession>
<evidence type="ECO:0000313" key="4">
    <source>
        <dbReference type="EMBL" id="SDT36570.1"/>
    </source>
</evidence>
<dbReference type="GO" id="GO:0006144">
    <property type="term" value="P:purine nucleobase metabolic process"/>
    <property type="evidence" value="ECO:0007669"/>
    <property type="project" value="UniProtKB-KW"/>
</dbReference>
<dbReference type="PANTHER" id="PTHR12045:SF3">
    <property type="entry name" value="INACTIVE ALLANTOICASE-RELATED"/>
    <property type="match status" value="1"/>
</dbReference>
<dbReference type="HAMAP" id="MF_00813">
    <property type="entry name" value="Allantoicase"/>
    <property type="match status" value="1"/>
</dbReference>
<name>A0A1H1ZSD6_9ACTN</name>
<dbReference type="STRING" id="546871.SAMN04488543_3971"/>
<dbReference type="InterPro" id="IPR008979">
    <property type="entry name" value="Galactose-bd-like_sf"/>
</dbReference>
<dbReference type="OrthoDB" id="2078334at2"/>
<dbReference type="PIRSF" id="PIRSF016516">
    <property type="entry name" value="Allantoicase"/>
    <property type="match status" value="1"/>
</dbReference>
<dbReference type="RefSeq" id="WP_091415215.1">
    <property type="nucleotide sequence ID" value="NZ_LT629749.1"/>
</dbReference>
<comment type="catalytic activity">
    <reaction evidence="2">
        <text>allantoate + H2O = (S)-ureidoglycolate + urea</text>
        <dbReference type="Rhea" id="RHEA:11016"/>
        <dbReference type="ChEBI" id="CHEBI:15377"/>
        <dbReference type="ChEBI" id="CHEBI:16199"/>
        <dbReference type="ChEBI" id="CHEBI:17536"/>
        <dbReference type="ChEBI" id="CHEBI:57296"/>
        <dbReference type="EC" id="3.5.3.4"/>
    </reaction>
</comment>
<dbReference type="Gene3D" id="2.60.120.260">
    <property type="entry name" value="Galactose-binding domain-like"/>
    <property type="match status" value="2"/>
</dbReference>
<dbReference type="UniPathway" id="UPA00395">
    <property type="reaction ID" value="UER00654"/>
</dbReference>
<dbReference type="AlphaFoldDB" id="A0A1H1ZSD6"/>
<keyword evidence="5" id="KW-1185">Reference proteome</keyword>
<evidence type="ECO:0000259" key="3">
    <source>
        <dbReference type="Pfam" id="PF03561"/>
    </source>
</evidence>
<dbReference type="EMBL" id="LT629749">
    <property type="protein sequence ID" value="SDT36570.1"/>
    <property type="molecule type" value="Genomic_DNA"/>
</dbReference>
<gene>
    <name evidence="2" type="primary">alc</name>
    <name evidence="4" type="ORF">SAMN04488543_3971</name>
</gene>
<dbReference type="NCBIfam" id="TIGR02961">
    <property type="entry name" value="allantoicase"/>
    <property type="match status" value="1"/>
</dbReference>
<keyword evidence="2" id="KW-0378">Hydrolase</keyword>
<organism evidence="4 5">
    <name type="scientific">Friedmanniella luteola</name>
    <dbReference type="NCBI Taxonomy" id="546871"/>
    <lineage>
        <taxon>Bacteria</taxon>
        <taxon>Bacillati</taxon>
        <taxon>Actinomycetota</taxon>
        <taxon>Actinomycetes</taxon>
        <taxon>Propionibacteriales</taxon>
        <taxon>Nocardioidaceae</taxon>
        <taxon>Friedmanniella</taxon>
    </lineage>
</organism>
<evidence type="ECO:0000256" key="1">
    <source>
        <dbReference type="ARBA" id="ARBA00009242"/>
    </source>
</evidence>
<protein>
    <recommendedName>
        <fullName evidence="2">Probable allantoicase</fullName>
        <ecNumber evidence="2">3.5.3.4</ecNumber>
    </recommendedName>
    <alternativeName>
        <fullName evidence="2">Allantoate amidinohydrolase</fullName>
    </alternativeName>
</protein>
<dbReference type="EC" id="3.5.3.4" evidence="2"/>
<feature type="domain" description="Allantoicase" evidence="3">
    <location>
        <begin position="17"/>
        <end position="165"/>
    </location>
</feature>
<evidence type="ECO:0000313" key="5">
    <source>
        <dbReference type="Proteomes" id="UP000199092"/>
    </source>
</evidence>
<dbReference type="Proteomes" id="UP000199092">
    <property type="component" value="Chromosome I"/>
</dbReference>
<dbReference type="InterPro" id="IPR005164">
    <property type="entry name" value="Allantoicase"/>
</dbReference>
<dbReference type="GO" id="GO:0000256">
    <property type="term" value="P:allantoin catabolic process"/>
    <property type="evidence" value="ECO:0007669"/>
    <property type="project" value="UniProtKB-UniRule"/>
</dbReference>
<evidence type="ECO:0000256" key="2">
    <source>
        <dbReference type="HAMAP-Rule" id="MF_00813"/>
    </source>
</evidence>
<dbReference type="PANTHER" id="PTHR12045">
    <property type="entry name" value="ALLANTOICASE"/>
    <property type="match status" value="1"/>
</dbReference>
<comment type="pathway">
    <text evidence="2">Nitrogen metabolism; (S)-allantoin degradation; (S)-ureidoglycolate from allantoate (aminidohydrolase route): step 1/1.</text>
</comment>
<dbReference type="Pfam" id="PF03561">
    <property type="entry name" value="Allantoicase"/>
    <property type="match status" value="2"/>
</dbReference>
<dbReference type="GO" id="GO:0004037">
    <property type="term" value="F:allantoicase activity"/>
    <property type="evidence" value="ECO:0007669"/>
    <property type="project" value="UniProtKB-UniRule"/>
</dbReference>
<comment type="similarity">
    <text evidence="1 2">Belongs to the allantoicase family.</text>
</comment>
<reference evidence="4 5" key="1">
    <citation type="submission" date="2016-10" db="EMBL/GenBank/DDBJ databases">
        <authorList>
            <person name="de Groot N.N."/>
        </authorList>
    </citation>
    <scope>NUCLEOTIDE SEQUENCE [LARGE SCALE GENOMIC DNA]</scope>
    <source>
        <strain evidence="4 5">DSM 21741</strain>
    </source>
</reference>
<proteinExistence type="inferred from homology"/>
<feature type="domain" description="Allantoicase" evidence="3">
    <location>
        <begin position="184"/>
        <end position="319"/>
    </location>
</feature>
<dbReference type="SUPFAM" id="SSF49785">
    <property type="entry name" value="Galactose-binding domain-like"/>
    <property type="match status" value="2"/>
</dbReference>